<keyword evidence="6" id="KW-1185">Reference proteome</keyword>
<evidence type="ECO:0000259" key="4">
    <source>
        <dbReference type="PROSITE" id="PS51269"/>
    </source>
</evidence>
<dbReference type="InterPro" id="IPR047155">
    <property type="entry name" value="COMMD4/6/7/8"/>
</dbReference>
<evidence type="ECO:0000313" key="5">
    <source>
        <dbReference type="Ensembl" id="ENSCSRP00000005452.1"/>
    </source>
</evidence>
<evidence type="ECO:0000256" key="3">
    <source>
        <dbReference type="ARBA" id="ARBA00093468"/>
    </source>
</evidence>
<accession>A0A8C3RWN1</accession>
<evidence type="ECO:0000256" key="1">
    <source>
        <dbReference type="ARBA" id="ARBA00039908"/>
    </source>
</evidence>
<dbReference type="Pfam" id="PF07258">
    <property type="entry name" value="COMM_domain"/>
    <property type="match status" value="1"/>
</dbReference>
<proteinExistence type="inferred from homology"/>
<evidence type="ECO:0000313" key="6">
    <source>
        <dbReference type="Proteomes" id="UP000694403"/>
    </source>
</evidence>
<reference evidence="5" key="1">
    <citation type="submission" date="2025-08" db="UniProtKB">
        <authorList>
            <consortium name="Ensembl"/>
        </authorList>
    </citation>
    <scope>IDENTIFICATION</scope>
</reference>
<dbReference type="PROSITE" id="PS51269">
    <property type="entry name" value="COMM"/>
    <property type="match status" value="1"/>
</dbReference>
<name>A0A8C3RWN1_CHESE</name>
<dbReference type="Ensembl" id="ENSCSRT00000005621.1">
    <property type="protein sequence ID" value="ENSCSRP00000005452.1"/>
    <property type="gene ID" value="ENSCSRG00000004101.1"/>
</dbReference>
<sequence length="108" mass="11689">MLPPPAGTALAAPIGHSSRPMGAAEPVIGAEAVHKAIIDIQWKLGMAVSSDSCRSLKYPYVTMTLKVAEPSGQIKNKSFEMTIPQFQVCNPVSYNCYFSKRVAYNILS</sequence>
<dbReference type="GO" id="GO:0051059">
    <property type="term" value="F:NF-kappaB binding"/>
    <property type="evidence" value="ECO:0007669"/>
    <property type="project" value="TreeGrafter"/>
</dbReference>
<comment type="similarity">
    <text evidence="3">Belongs to the COMM domain-containing protein 6 family.</text>
</comment>
<dbReference type="Proteomes" id="UP000694403">
    <property type="component" value="Unplaced"/>
</dbReference>
<dbReference type="PANTHER" id="PTHR16231">
    <property type="entry name" value="COMM DOMAIN-CONTAINING PROTEIN 4-8 FAMILY MEMBER"/>
    <property type="match status" value="1"/>
</dbReference>
<protein>
    <recommendedName>
        <fullName evidence="1">COMM domain-containing protein 6</fullName>
    </recommendedName>
</protein>
<comment type="function">
    <text evidence="2">Scaffold protein in the commander complex that is essential for endosomal recycling of transmembrane cargos; the commander complex is composed of the CCC subcomplex and the retriever subcomplex. May modulate activity of cullin-RING E3 ubiquitin ligase (CRL) complexes. Down-regulates activation of NF-kappa-B. Inhibits TNF-induced NFKB1 activation.</text>
</comment>
<dbReference type="InterPro" id="IPR017920">
    <property type="entry name" value="COMM"/>
</dbReference>
<dbReference type="PANTHER" id="PTHR16231:SF5">
    <property type="entry name" value="COMM DOMAIN-CONTAINING PROTEIN 6"/>
    <property type="match status" value="1"/>
</dbReference>
<organism evidence="5 6">
    <name type="scientific">Chelydra serpentina</name>
    <name type="common">Snapping turtle</name>
    <name type="synonym">Testudo serpentina</name>
    <dbReference type="NCBI Taxonomy" id="8475"/>
    <lineage>
        <taxon>Eukaryota</taxon>
        <taxon>Metazoa</taxon>
        <taxon>Chordata</taxon>
        <taxon>Craniata</taxon>
        <taxon>Vertebrata</taxon>
        <taxon>Euteleostomi</taxon>
        <taxon>Archelosauria</taxon>
        <taxon>Testudinata</taxon>
        <taxon>Testudines</taxon>
        <taxon>Cryptodira</taxon>
        <taxon>Durocryptodira</taxon>
        <taxon>Americhelydia</taxon>
        <taxon>Chelydroidea</taxon>
        <taxon>Chelydridae</taxon>
        <taxon>Chelydra</taxon>
    </lineage>
</organism>
<feature type="domain" description="COMM" evidence="4">
    <location>
        <begin position="36"/>
        <end position="104"/>
    </location>
</feature>
<dbReference type="AlphaFoldDB" id="A0A8C3RWN1"/>
<reference evidence="5" key="2">
    <citation type="submission" date="2025-09" db="UniProtKB">
        <authorList>
            <consortium name="Ensembl"/>
        </authorList>
    </citation>
    <scope>IDENTIFICATION</scope>
</reference>
<evidence type="ECO:0000256" key="2">
    <source>
        <dbReference type="ARBA" id="ARBA00093393"/>
    </source>
</evidence>